<dbReference type="PATRIC" id="fig|284581.3.peg.953"/>
<comment type="caution">
    <text evidence="2">The sequence shown here is derived from an EMBL/GenBank/DDBJ whole genome shotgun (WGS) entry which is preliminary data.</text>
</comment>
<dbReference type="SUPFAM" id="SSF50341">
    <property type="entry name" value="CheW-like"/>
    <property type="match status" value="1"/>
</dbReference>
<dbReference type="STRING" id="284581.AMD01_03315"/>
<dbReference type="Pfam" id="PF01584">
    <property type="entry name" value="CheW"/>
    <property type="match status" value="1"/>
</dbReference>
<proteinExistence type="predicted"/>
<dbReference type="InterPro" id="IPR039315">
    <property type="entry name" value="CheW"/>
</dbReference>
<gene>
    <name evidence="2" type="ORF">AMD01_03315</name>
</gene>
<dbReference type="InterPro" id="IPR002545">
    <property type="entry name" value="CheW-lke_dom"/>
</dbReference>
<dbReference type="InterPro" id="IPR036061">
    <property type="entry name" value="CheW-like_dom_sf"/>
</dbReference>
<dbReference type="RefSeq" id="WP_053399953.1">
    <property type="nucleotide sequence ID" value="NZ_LILC01000002.1"/>
</dbReference>
<organism evidence="2 3">
    <name type="scientific">Priestia koreensis</name>
    <dbReference type="NCBI Taxonomy" id="284581"/>
    <lineage>
        <taxon>Bacteria</taxon>
        <taxon>Bacillati</taxon>
        <taxon>Bacillota</taxon>
        <taxon>Bacilli</taxon>
        <taxon>Bacillales</taxon>
        <taxon>Bacillaceae</taxon>
        <taxon>Priestia</taxon>
    </lineage>
</organism>
<dbReference type="PANTHER" id="PTHR22617:SF23">
    <property type="entry name" value="CHEMOTAXIS PROTEIN CHEW"/>
    <property type="match status" value="1"/>
</dbReference>
<dbReference type="GO" id="GO:0005829">
    <property type="term" value="C:cytosol"/>
    <property type="evidence" value="ECO:0007669"/>
    <property type="project" value="TreeGrafter"/>
</dbReference>
<dbReference type="PANTHER" id="PTHR22617">
    <property type="entry name" value="CHEMOTAXIS SENSOR HISTIDINE KINASE-RELATED"/>
    <property type="match status" value="1"/>
</dbReference>
<dbReference type="EMBL" id="LILC01000002">
    <property type="protein sequence ID" value="KOO50780.1"/>
    <property type="molecule type" value="Genomic_DNA"/>
</dbReference>
<dbReference type="PROSITE" id="PS50851">
    <property type="entry name" value="CHEW"/>
    <property type="match status" value="1"/>
</dbReference>
<dbReference type="SMART" id="SM00260">
    <property type="entry name" value="CheW"/>
    <property type="match status" value="1"/>
</dbReference>
<name>A0A0M0LI73_9BACI</name>
<reference evidence="3" key="1">
    <citation type="submission" date="2015-08" db="EMBL/GenBank/DDBJ databases">
        <title>Fjat-14210 dsm16467.</title>
        <authorList>
            <person name="Liu B."/>
            <person name="Wang J."/>
            <person name="Zhu Y."/>
            <person name="Liu G."/>
            <person name="Chen Q."/>
            <person name="Chen Z."/>
            <person name="Lan J."/>
            <person name="Che J."/>
            <person name="Ge C."/>
            <person name="Shi H."/>
            <person name="Pan Z."/>
            <person name="Liu X."/>
        </authorList>
    </citation>
    <scope>NUCLEOTIDE SEQUENCE [LARGE SCALE GENOMIC DNA]</scope>
    <source>
        <strain evidence="3">DSM 16467</strain>
    </source>
</reference>
<dbReference type="Gene3D" id="2.40.50.180">
    <property type="entry name" value="CheA-289, Domain 4"/>
    <property type="match status" value="1"/>
</dbReference>
<dbReference type="GO" id="GO:0006935">
    <property type="term" value="P:chemotaxis"/>
    <property type="evidence" value="ECO:0007669"/>
    <property type="project" value="InterPro"/>
</dbReference>
<keyword evidence="3" id="KW-1185">Reference proteome</keyword>
<dbReference type="OrthoDB" id="9787997at2"/>
<evidence type="ECO:0000313" key="3">
    <source>
        <dbReference type="Proteomes" id="UP000037558"/>
    </source>
</evidence>
<dbReference type="Gene3D" id="2.30.30.40">
    <property type="entry name" value="SH3 Domains"/>
    <property type="match status" value="1"/>
</dbReference>
<protein>
    <recommendedName>
        <fullName evidence="1">CheW-like domain-containing protein</fullName>
    </recommendedName>
</protein>
<evidence type="ECO:0000259" key="1">
    <source>
        <dbReference type="PROSITE" id="PS50851"/>
    </source>
</evidence>
<dbReference type="AlphaFoldDB" id="A0A0M0LI73"/>
<feature type="domain" description="CheW-like" evidence="1">
    <location>
        <begin position="3"/>
        <end position="134"/>
    </location>
</feature>
<sequence length="134" mass="15332">MLVNKSVIVKVGEEEFAIQVDYVISIERMQPYRRFPGPEGLLKGMMQVRGEVIPIMSLANYFGERHDKEEQEQRIVVIEYHHKVIGVIVDEATDVVTIEPTNVQKIQEMETVKLGERMIILLDVPSIINKAILS</sequence>
<evidence type="ECO:0000313" key="2">
    <source>
        <dbReference type="EMBL" id="KOO50780.1"/>
    </source>
</evidence>
<dbReference type="GO" id="GO:0007165">
    <property type="term" value="P:signal transduction"/>
    <property type="evidence" value="ECO:0007669"/>
    <property type="project" value="InterPro"/>
</dbReference>
<accession>A0A0M0LI73</accession>
<dbReference type="Proteomes" id="UP000037558">
    <property type="component" value="Unassembled WGS sequence"/>
</dbReference>